<keyword evidence="8" id="KW-0626">Porin</keyword>
<evidence type="ECO:0000256" key="10">
    <source>
        <dbReference type="ARBA" id="ARBA00023237"/>
    </source>
</evidence>
<comment type="caution">
    <text evidence="13">The sequence shown here is derived from an EMBL/GenBank/DDBJ whole genome shotgun (WGS) entry which is preliminary data.</text>
</comment>
<comment type="subcellular location">
    <subcellularLocation>
        <location evidence="1">Cell outer membrane</location>
        <topology evidence="1">Multi-pass membrane protein</topology>
    </subcellularLocation>
</comment>
<accession>A0ABT7IP89</accession>
<dbReference type="EMBL" id="JAKZJU020000001">
    <property type="protein sequence ID" value="MDL2060208.1"/>
    <property type="molecule type" value="Genomic_DNA"/>
</dbReference>
<evidence type="ECO:0000256" key="3">
    <source>
        <dbReference type="ARBA" id="ARBA00022448"/>
    </source>
</evidence>
<keyword evidence="4" id="KW-1134">Transmembrane beta strand</keyword>
<evidence type="ECO:0000256" key="1">
    <source>
        <dbReference type="ARBA" id="ARBA00004571"/>
    </source>
</evidence>
<evidence type="ECO:0000256" key="4">
    <source>
        <dbReference type="ARBA" id="ARBA00022452"/>
    </source>
</evidence>
<reference evidence="13" key="1">
    <citation type="submission" date="2023-03" db="EMBL/GenBank/DDBJ databases">
        <title>Mesosutterella sp. nov. isolated from porcine feces.</title>
        <authorList>
            <person name="Yu S."/>
        </authorList>
    </citation>
    <scope>NUCLEOTIDE SEQUENCE</scope>
    <source>
        <strain evidence="13">AGMB02718</strain>
    </source>
</reference>
<evidence type="ECO:0000256" key="9">
    <source>
        <dbReference type="ARBA" id="ARBA00023136"/>
    </source>
</evidence>
<proteinExistence type="predicted"/>
<evidence type="ECO:0000256" key="8">
    <source>
        <dbReference type="ARBA" id="ARBA00023114"/>
    </source>
</evidence>
<evidence type="ECO:0000313" key="14">
    <source>
        <dbReference type="Proteomes" id="UP001165481"/>
    </source>
</evidence>
<comment type="subunit">
    <text evidence="2">Homotrimer.</text>
</comment>
<gene>
    <name evidence="13" type="ORF">MUN46_009705</name>
</gene>
<dbReference type="SUPFAM" id="SSF56935">
    <property type="entry name" value="Porins"/>
    <property type="match status" value="1"/>
</dbReference>
<feature type="chain" id="PRO_5047020577" evidence="11">
    <location>
        <begin position="22"/>
        <end position="367"/>
    </location>
</feature>
<dbReference type="Pfam" id="PF13609">
    <property type="entry name" value="Porin_4"/>
    <property type="match status" value="1"/>
</dbReference>
<dbReference type="InterPro" id="IPR033900">
    <property type="entry name" value="Gram_neg_porin_domain"/>
</dbReference>
<dbReference type="PANTHER" id="PTHR34501">
    <property type="entry name" value="PROTEIN YDDL-RELATED"/>
    <property type="match status" value="1"/>
</dbReference>
<keyword evidence="10" id="KW-0998">Cell outer membrane</keyword>
<evidence type="ECO:0000256" key="6">
    <source>
        <dbReference type="ARBA" id="ARBA00022729"/>
    </source>
</evidence>
<dbReference type="Gene3D" id="2.40.160.10">
    <property type="entry name" value="Porin"/>
    <property type="match status" value="1"/>
</dbReference>
<keyword evidence="3" id="KW-0813">Transport</keyword>
<dbReference type="InterPro" id="IPR050298">
    <property type="entry name" value="Gram-neg_bact_OMP"/>
</dbReference>
<keyword evidence="6 11" id="KW-0732">Signal</keyword>
<evidence type="ECO:0000256" key="5">
    <source>
        <dbReference type="ARBA" id="ARBA00022692"/>
    </source>
</evidence>
<dbReference type="InterPro" id="IPR023614">
    <property type="entry name" value="Porin_dom_sf"/>
</dbReference>
<dbReference type="CDD" id="cd00342">
    <property type="entry name" value="gram_neg_porins"/>
    <property type="match status" value="1"/>
</dbReference>
<organism evidence="13 14">
    <name type="scientific">Mesosutterella faecium</name>
    <dbReference type="NCBI Taxonomy" id="2925194"/>
    <lineage>
        <taxon>Bacteria</taxon>
        <taxon>Pseudomonadati</taxon>
        <taxon>Pseudomonadota</taxon>
        <taxon>Betaproteobacteria</taxon>
        <taxon>Burkholderiales</taxon>
        <taxon>Sutterellaceae</taxon>
        <taxon>Mesosutterella</taxon>
    </lineage>
</organism>
<feature type="signal peptide" evidence="11">
    <location>
        <begin position="1"/>
        <end position="21"/>
    </location>
</feature>
<name>A0ABT7IP89_9BURK</name>
<dbReference type="RefSeq" id="WP_243377023.1">
    <property type="nucleotide sequence ID" value="NZ_JAKZJU020000001.1"/>
</dbReference>
<evidence type="ECO:0000256" key="2">
    <source>
        <dbReference type="ARBA" id="ARBA00011233"/>
    </source>
</evidence>
<keyword evidence="7" id="KW-0406">Ion transport</keyword>
<evidence type="ECO:0000256" key="11">
    <source>
        <dbReference type="SAM" id="SignalP"/>
    </source>
</evidence>
<sequence>MQKKSLVALGILSALSMGASAAQVQLYGIIDNSLVFESVNAKDGAGRTNTLYMSSGEELGSRWGLRGFEDLGNGNRVGFDLQSGIRTDDGTYQRGRAFAREASIYWKSNYGKLSLGRMDAIIGTRTSAGKIAFLSAWGDGYGPYNPSLANVISEADYVDNAIFYESPSFSNFTLRLQYSMKMDSTATGTENKANSNRYAGATLTYDSGKLKGVIGYDRTFYGHTAGEDPDDGYTVTAGGMYDFGFMDLHLGLQYFDEVKASTIRGLSSWADVPAKVKGWGATLSAGFPVWGGKFIAALSYLDGENADSVKADTDVKRMVGGVGYQYPFSQRTHMYGILAAGRDEVKVSGDKVKPDYYKAVIGIRHSF</sequence>
<keyword evidence="9" id="KW-0472">Membrane</keyword>
<keyword evidence="14" id="KW-1185">Reference proteome</keyword>
<feature type="domain" description="Porin" evidence="12">
    <location>
        <begin position="11"/>
        <end position="341"/>
    </location>
</feature>
<dbReference type="PANTHER" id="PTHR34501:SF9">
    <property type="entry name" value="MAJOR OUTER MEMBRANE PROTEIN P.IA"/>
    <property type="match status" value="1"/>
</dbReference>
<keyword evidence="5" id="KW-0812">Transmembrane</keyword>
<evidence type="ECO:0000256" key="7">
    <source>
        <dbReference type="ARBA" id="ARBA00023065"/>
    </source>
</evidence>
<evidence type="ECO:0000313" key="13">
    <source>
        <dbReference type="EMBL" id="MDL2060208.1"/>
    </source>
</evidence>
<dbReference type="Proteomes" id="UP001165481">
    <property type="component" value="Unassembled WGS sequence"/>
</dbReference>
<protein>
    <submittedName>
        <fullName evidence="13">Porin</fullName>
    </submittedName>
</protein>
<evidence type="ECO:0000259" key="12">
    <source>
        <dbReference type="Pfam" id="PF13609"/>
    </source>
</evidence>